<feature type="region of interest" description="Disordered" evidence="1">
    <location>
        <begin position="1"/>
        <end position="66"/>
    </location>
</feature>
<feature type="non-terminal residue" evidence="2">
    <location>
        <position position="66"/>
    </location>
</feature>
<dbReference type="AlphaFoldDB" id="A0A9N9K0K4"/>
<feature type="non-terminal residue" evidence="2">
    <location>
        <position position="1"/>
    </location>
</feature>
<feature type="compositionally biased region" description="Low complexity" evidence="1">
    <location>
        <begin position="1"/>
        <end position="26"/>
    </location>
</feature>
<organism evidence="2 3">
    <name type="scientific">Racocetra fulgida</name>
    <dbReference type="NCBI Taxonomy" id="60492"/>
    <lineage>
        <taxon>Eukaryota</taxon>
        <taxon>Fungi</taxon>
        <taxon>Fungi incertae sedis</taxon>
        <taxon>Mucoromycota</taxon>
        <taxon>Glomeromycotina</taxon>
        <taxon>Glomeromycetes</taxon>
        <taxon>Diversisporales</taxon>
        <taxon>Gigasporaceae</taxon>
        <taxon>Racocetra</taxon>
    </lineage>
</organism>
<name>A0A9N9K0K4_9GLOM</name>
<proteinExistence type="predicted"/>
<dbReference type="Proteomes" id="UP000789396">
    <property type="component" value="Unassembled WGS sequence"/>
</dbReference>
<sequence>SPSLVGSPPVVSGLSSPTIGSPSYSSCATGLSSSCGVGGNSSTPTSKGQIKGNSGLANIHDANGSF</sequence>
<evidence type="ECO:0000313" key="3">
    <source>
        <dbReference type="Proteomes" id="UP000789396"/>
    </source>
</evidence>
<keyword evidence="3" id="KW-1185">Reference proteome</keyword>
<comment type="caution">
    <text evidence="2">The sequence shown here is derived from an EMBL/GenBank/DDBJ whole genome shotgun (WGS) entry which is preliminary data.</text>
</comment>
<accession>A0A9N9K0K4</accession>
<feature type="compositionally biased region" description="Polar residues" evidence="1">
    <location>
        <begin position="27"/>
        <end position="56"/>
    </location>
</feature>
<protein>
    <submittedName>
        <fullName evidence="2">16530_t:CDS:1</fullName>
    </submittedName>
</protein>
<gene>
    <name evidence="2" type="ORF">RFULGI_LOCUS17935</name>
</gene>
<dbReference type="EMBL" id="CAJVPZ010074388">
    <property type="protein sequence ID" value="CAG8803047.1"/>
    <property type="molecule type" value="Genomic_DNA"/>
</dbReference>
<evidence type="ECO:0000256" key="1">
    <source>
        <dbReference type="SAM" id="MobiDB-lite"/>
    </source>
</evidence>
<reference evidence="2" key="1">
    <citation type="submission" date="2021-06" db="EMBL/GenBank/DDBJ databases">
        <authorList>
            <person name="Kallberg Y."/>
            <person name="Tangrot J."/>
            <person name="Rosling A."/>
        </authorList>
    </citation>
    <scope>NUCLEOTIDE SEQUENCE</scope>
    <source>
        <strain evidence="2">IN212</strain>
    </source>
</reference>
<evidence type="ECO:0000313" key="2">
    <source>
        <dbReference type="EMBL" id="CAG8803047.1"/>
    </source>
</evidence>